<evidence type="ECO:0000256" key="4">
    <source>
        <dbReference type="ARBA" id="ARBA00022989"/>
    </source>
</evidence>
<dbReference type="RefSeq" id="WP_378934331.1">
    <property type="nucleotide sequence ID" value="NZ_JBHLVO010000009.1"/>
</dbReference>
<dbReference type="PANTHER" id="PTHR33392:SF10">
    <property type="entry name" value="POLYISOPRENYL-TEICHOIC ACID--PEPTIDOGLYCAN TEICHOIC ACID TRANSFERASE TAGV"/>
    <property type="match status" value="1"/>
</dbReference>
<organism evidence="6 7">
    <name type="scientific">Metabacillus herbersteinensis</name>
    <dbReference type="NCBI Taxonomy" id="283816"/>
    <lineage>
        <taxon>Bacteria</taxon>
        <taxon>Bacillati</taxon>
        <taxon>Bacillota</taxon>
        <taxon>Bacilli</taxon>
        <taxon>Bacillales</taxon>
        <taxon>Bacillaceae</taxon>
        <taxon>Metabacillus</taxon>
    </lineage>
</organism>
<comment type="similarity">
    <text evidence="1">Belongs to the LytR/CpsA/Psr (LCP) family.</text>
</comment>
<comment type="caution">
    <text evidence="6">The sequence shown here is derived from an EMBL/GenBank/DDBJ whole genome shotgun (WGS) entry which is preliminary data.</text>
</comment>
<evidence type="ECO:0000313" key="6">
    <source>
        <dbReference type="EMBL" id="MFC0272227.1"/>
    </source>
</evidence>
<protein>
    <submittedName>
        <fullName evidence="6">LCP family protein</fullName>
    </submittedName>
</protein>
<reference evidence="6 7" key="1">
    <citation type="submission" date="2024-09" db="EMBL/GenBank/DDBJ databases">
        <authorList>
            <person name="Sun Q."/>
            <person name="Mori K."/>
        </authorList>
    </citation>
    <scope>NUCLEOTIDE SEQUENCE [LARGE SCALE GENOMIC DNA]</scope>
    <source>
        <strain evidence="6 7">CCM 7228</strain>
    </source>
</reference>
<evidence type="ECO:0000256" key="2">
    <source>
        <dbReference type="ARBA" id="ARBA00022692"/>
    </source>
</evidence>
<accession>A0ABV6GEX1</accession>
<feature type="domain" description="Cell envelope-related transcriptional attenuator" evidence="5">
    <location>
        <begin position="93"/>
        <end position="243"/>
    </location>
</feature>
<dbReference type="EMBL" id="JBHLVO010000009">
    <property type="protein sequence ID" value="MFC0272227.1"/>
    <property type="molecule type" value="Genomic_DNA"/>
</dbReference>
<dbReference type="Proteomes" id="UP001589854">
    <property type="component" value="Unassembled WGS sequence"/>
</dbReference>
<keyword evidence="4" id="KW-1133">Transmembrane helix</keyword>
<name>A0ABV6GEX1_9BACI</name>
<dbReference type="Pfam" id="PF03816">
    <property type="entry name" value="LytR_cpsA_psr"/>
    <property type="match status" value="1"/>
</dbReference>
<dbReference type="Gene3D" id="3.40.630.190">
    <property type="entry name" value="LCP protein"/>
    <property type="match status" value="1"/>
</dbReference>
<dbReference type="InterPro" id="IPR050922">
    <property type="entry name" value="LytR/CpsA/Psr_CW_biosynth"/>
</dbReference>
<evidence type="ECO:0000256" key="1">
    <source>
        <dbReference type="ARBA" id="ARBA00006068"/>
    </source>
</evidence>
<dbReference type="PANTHER" id="PTHR33392">
    <property type="entry name" value="POLYISOPRENYL-TEICHOIC ACID--PEPTIDOGLYCAN TEICHOIC ACID TRANSFERASE TAGU"/>
    <property type="match status" value="1"/>
</dbReference>
<proteinExistence type="inferred from homology"/>
<dbReference type="NCBIfam" id="TIGR00350">
    <property type="entry name" value="lytR_cpsA_psr"/>
    <property type="match status" value="1"/>
</dbReference>
<gene>
    <name evidence="6" type="ORF">ACFFIX_12355</name>
</gene>
<evidence type="ECO:0000313" key="7">
    <source>
        <dbReference type="Proteomes" id="UP001589854"/>
    </source>
</evidence>
<sequence length="336" mass="38583">MKKNSRREHRKKKKSGKKFIRKMLLLLFLVALAYIGYLAFTTFQAANNSYEELENRDGKSKLREQEVDISKDPFSVLLIGVENYSSGKNSYGRSDTLMVATFNPSDSTMKLLSIPRDTRVYVEERGKKDKINHAFAFGGKESTIETIEDFLDIPIDYYATINFKSFVNIIDILDGVTVDVPFDFSDYKGGDWETKYYFEKGEMNLTGDEALTYARMRKKDPLGDRGRNERQKQIVEGVIDKINTPSSLFKIDDITKEIGKNVETNLRVSYLLALQDKYSSFSSENIKSLTLEGEDEYIDGIYYLVPDEESVRELSEELRQHLNHGSSNENSLDETN</sequence>
<keyword evidence="4" id="KW-0472">Membrane</keyword>
<keyword evidence="2" id="KW-0812">Transmembrane</keyword>
<evidence type="ECO:0000256" key="3">
    <source>
        <dbReference type="ARBA" id="ARBA00022968"/>
    </source>
</evidence>
<keyword evidence="3" id="KW-0735">Signal-anchor</keyword>
<dbReference type="InterPro" id="IPR004474">
    <property type="entry name" value="LytR_CpsA_psr"/>
</dbReference>
<keyword evidence="7" id="KW-1185">Reference proteome</keyword>
<evidence type="ECO:0000259" key="5">
    <source>
        <dbReference type="Pfam" id="PF03816"/>
    </source>
</evidence>